<keyword evidence="1" id="KW-0119">Carbohydrate metabolism</keyword>
<dbReference type="OrthoDB" id="5182842at2"/>
<dbReference type="PANTHER" id="PTHR12110">
    <property type="entry name" value="HYDROXYPYRUVATE ISOMERASE"/>
    <property type="match status" value="1"/>
</dbReference>
<comment type="caution">
    <text evidence="3">The sequence shown here is derived from an EMBL/GenBank/DDBJ whole genome shotgun (WGS) entry which is preliminary data.</text>
</comment>
<dbReference type="EMBL" id="SSSN01000011">
    <property type="protein sequence ID" value="THG31322.1"/>
    <property type="molecule type" value="Genomic_DNA"/>
</dbReference>
<feature type="domain" description="Xylose isomerase-like TIM barrel" evidence="2">
    <location>
        <begin position="30"/>
        <end position="235"/>
    </location>
</feature>
<keyword evidence="4" id="KW-1185">Reference proteome</keyword>
<reference evidence="3 4" key="1">
    <citation type="submission" date="2019-04" db="EMBL/GenBank/DDBJ databases">
        <authorList>
            <person name="Jiang L."/>
        </authorList>
    </citation>
    <scope>NUCLEOTIDE SEQUENCE [LARGE SCALE GENOMIC DNA]</scope>
    <source>
        <strain evidence="3 4">YIM 131861</strain>
    </source>
</reference>
<gene>
    <name evidence="3" type="ORF">E6C70_13580</name>
</gene>
<accession>A0A4S4FNA1</accession>
<evidence type="ECO:0000256" key="1">
    <source>
        <dbReference type="ARBA" id="ARBA00023277"/>
    </source>
</evidence>
<dbReference type="InterPro" id="IPR013022">
    <property type="entry name" value="Xyl_isomerase-like_TIM-brl"/>
</dbReference>
<dbReference type="Pfam" id="PF01261">
    <property type="entry name" value="AP_endonuc_2"/>
    <property type="match status" value="1"/>
</dbReference>
<evidence type="ECO:0000259" key="2">
    <source>
        <dbReference type="Pfam" id="PF01261"/>
    </source>
</evidence>
<dbReference type="GO" id="GO:0016853">
    <property type="term" value="F:isomerase activity"/>
    <property type="evidence" value="ECO:0007669"/>
    <property type="project" value="UniProtKB-KW"/>
</dbReference>
<keyword evidence="3" id="KW-0413">Isomerase</keyword>
<dbReference type="SUPFAM" id="SSF51658">
    <property type="entry name" value="Xylose isomerase-like"/>
    <property type="match status" value="1"/>
</dbReference>
<dbReference type="PANTHER" id="PTHR12110:SF41">
    <property type="entry name" value="INOSOSE DEHYDRATASE"/>
    <property type="match status" value="1"/>
</dbReference>
<protein>
    <submittedName>
        <fullName evidence="3">Sugar phosphate isomerase/epimerase</fullName>
    </submittedName>
</protein>
<evidence type="ECO:0000313" key="3">
    <source>
        <dbReference type="EMBL" id="THG31322.1"/>
    </source>
</evidence>
<evidence type="ECO:0000313" key="4">
    <source>
        <dbReference type="Proteomes" id="UP000307380"/>
    </source>
</evidence>
<dbReference type="AlphaFoldDB" id="A0A4S4FNA1"/>
<dbReference type="InterPro" id="IPR036237">
    <property type="entry name" value="Xyl_isomerase-like_sf"/>
</dbReference>
<sequence>MATTPLTPTLSVQLYTVRDQLAADLDGTLARLAAMGLTNVEAFDFVSRAPELAESFRANGLVARTGHATMLSDEIRVGDDVFPVASQDEVFAAAKTLGLEIVIDAFVAPERWLDEDAVADTAARLNRAAERAADHGLRVGYHNHTQEFAASFGGRSAFEVFADQLDESVALEVDLFWAATAKQDVVGLLGRLGERVQALHVKDGIIGPDPFVGETGPHDAQDLDQRPAGQGEVPLLDYLAAAPSARFAIIEFDTYPGDIFAAVNESVDFLTARGIR</sequence>
<dbReference type="Gene3D" id="3.20.20.150">
    <property type="entry name" value="Divalent-metal-dependent TIM barrel enzymes"/>
    <property type="match status" value="1"/>
</dbReference>
<dbReference type="RefSeq" id="WP_136425089.1">
    <property type="nucleotide sequence ID" value="NZ_SSSN01000011.1"/>
</dbReference>
<organism evidence="3 4">
    <name type="scientific">Orlajensenia flava</name>
    <dbReference type="NCBI Taxonomy" id="2565934"/>
    <lineage>
        <taxon>Bacteria</taxon>
        <taxon>Bacillati</taxon>
        <taxon>Actinomycetota</taxon>
        <taxon>Actinomycetes</taxon>
        <taxon>Micrococcales</taxon>
        <taxon>Microbacteriaceae</taxon>
        <taxon>Orlajensenia</taxon>
    </lineage>
</organism>
<proteinExistence type="predicted"/>
<dbReference type="InterPro" id="IPR050312">
    <property type="entry name" value="IolE/XylAMocC-like"/>
</dbReference>
<dbReference type="Proteomes" id="UP000307380">
    <property type="component" value="Unassembled WGS sequence"/>
</dbReference>
<name>A0A4S4FNA1_9MICO</name>